<keyword evidence="1" id="KW-0812">Transmembrane</keyword>
<dbReference type="EMBL" id="MN740444">
    <property type="protein sequence ID" value="QHU26798.1"/>
    <property type="molecule type" value="Genomic_DNA"/>
</dbReference>
<keyword evidence="1" id="KW-0472">Membrane</keyword>
<evidence type="ECO:0000313" key="2">
    <source>
        <dbReference type="EMBL" id="QHU26798.1"/>
    </source>
</evidence>
<organism evidence="2">
    <name type="scientific">viral metagenome</name>
    <dbReference type="NCBI Taxonomy" id="1070528"/>
    <lineage>
        <taxon>unclassified sequences</taxon>
        <taxon>metagenomes</taxon>
        <taxon>organismal metagenomes</taxon>
    </lineage>
</organism>
<evidence type="ECO:0000256" key="1">
    <source>
        <dbReference type="SAM" id="Phobius"/>
    </source>
</evidence>
<reference evidence="2" key="1">
    <citation type="journal article" date="2020" name="Nature">
        <title>Giant virus diversity and host interactions through global metagenomics.</title>
        <authorList>
            <person name="Schulz F."/>
            <person name="Roux S."/>
            <person name="Paez-Espino D."/>
            <person name="Jungbluth S."/>
            <person name="Walsh D.A."/>
            <person name="Denef V.J."/>
            <person name="McMahon K.D."/>
            <person name="Konstantinidis K.T."/>
            <person name="Eloe-Fadrosh E.A."/>
            <person name="Kyrpides N.C."/>
            <person name="Woyke T."/>
        </authorList>
    </citation>
    <scope>NUCLEOTIDE SEQUENCE</scope>
    <source>
        <strain evidence="2">GVMAG-M-3300027759-42</strain>
    </source>
</reference>
<protein>
    <submittedName>
        <fullName evidence="2">Uncharacterized protein</fullName>
    </submittedName>
</protein>
<name>A0A6C0LAV3_9ZZZZ</name>
<keyword evidence="1" id="KW-1133">Transmembrane helix</keyword>
<dbReference type="AlphaFoldDB" id="A0A6C0LAV3"/>
<accession>A0A6C0LAV3</accession>
<proteinExistence type="predicted"/>
<feature type="transmembrane region" description="Helical" evidence="1">
    <location>
        <begin position="144"/>
        <end position="163"/>
    </location>
</feature>
<sequence>MSQQIYVNDAMESNYKLMNDLNTFNMKYAKYVKCNDNNAPEIKGNCAPSDLTCCSSTDIGTVGLGGLTTLQGTLIADINDMREAGNLLTGNLISNSQFNTNHSKILSHAKEINKNRSDLDNKMRELYKIDGNLQQDYFLQYDSVMYTGILFSILATTILYYTFTKL</sequence>